<evidence type="ECO:0000313" key="2">
    <source>
        <dbReference type="EMBL" id="KAG5206793.1"/>
    </source>
</evidence>
<comment type="caution">
    <text evidence="2">The sequence shown here is derived from an EMBL/GenBank/DDBJ whole genome shotgun (WGS) entry which is preliminary data.</text>
</comment>
<dbReference type="EMBL" id="JAEMGP010000007">
    <property type="protein sequence ID" value="KAG5206793.1"/>
    <property type="molecule type" value="Genomic_DNA"/>
</dbReference>
<feature type="region of interest" description="Disordered" evidence="1">
    <location>
        <begin position="1"/>
        <end position="30"/>
    </location>
</feature>
<dbReference type="Proteomes" id="UP000664991">
    <property type="component" value="Unassembled WGS sequence"/>
</dbReference>
<organism evidence="2 3">
    <name type="scientific">Ovis aries</name>
    <name type="common">Sheep</name>
    <dbReference type="NCBI Taxonomy" id="9940"/>
    <lineage>
        <taxon>Eukaryota</taxon>
        <taxon>Metazoa</taxon>
        <taxon>Chordata</taxon>
        <taxon>Craniata</taxon>
        <taxon>Vertebrata</taxon>
        <taxon>Euteleostomi</taxon>
        <taxon>Mammalia</taxon>
        <taxon>Eutheria</taxon>
        <taxon>Laurasiatheria</taxon>
        <taxon>Artiodactyla</taxon>
        <taxon>Ruminantia</taxon>
        <taxon>Pecora</taxon>
        <taxon>Bovidae</taxon>
        <taxon>Caprinae</taxon>
        <taxon>Ovis</taxon>
    </lineage>
</organism>
<dbReference type="AlphaFoldDB" id="A0A836ADJ6"/>
<sequence>MGPSRLAAVNPQQSLSAPPCGRPGTEIRTPGTRPRVGYRFEFSLVLVSFFLNLYFECQLPGAAASLVGARHSILKICNLELKKIAGQMEKRCSVISHSASTSFQVQQEPWVESIRSKSIVTPNGRIRDDQFAVH</sequence>
<proteinExistence type="predicted"/>
<evidence type="ECO:0000313" key="3">
    <source>
        <dbReference type="Proteomes" id="UP000664991"/>
    </source>
</evidence>
<name>A0A836ADJ6_SHEEP</name>
<evidence type="ECO:0000256" key="1">
    <source>
        <dbReference type="SAM" id="MobiDB-lite"/>
    </source>
</evidence>
<gene>
    <name evidence="2" type="ORF">JEQ12_018366</name>
</gene>
<accession>A0A836ADJ6</accession>
<reference evidence="2 3" key="1">
    <citation type="submission" date="2020-12" db="EMBL/GenBank/DDBJ databases">
        <title>De novo assembly of Tibetan sheep genome.</title>
        <authorList>
            <person name="Li X."/>
        </authorList>
    </citation>
    <scope>NUCLEOTIDE SEQUENCE [LARGE SCALE GENOMIC DNA]</scope>
    <source>
        <tissue evidence="2">Heart</tissue>
    </source>
</reference>
<protein>
    <submittedName>
        <fullName evidence="2">Uncharacterized protein</fullName>
    </submittedName>
</protein>